<evidence type="ECO:0000313" key="3">
    <source>
        <dbReference type="Proteomes" id="UP001269819"/>
    </source>
</evidence>
<dbReference type="PANTHER" id="PTHR43792">
    <property type="entry name" value="GNAT FAMILY, PUTATIVE (AFU_ORTHOLOGUE AFUA_3G00765)-RELATED-RELATED"/>
    <property type="match status" value="1"/>
</dbReference>
<organism evidence="2 3">
    <name type="scientific">Marinobacter xestospongiae</name>
    <dbReference type="NCBI Taxonomy" id="994319"/>
    <lineage>
        <taxon>Bacteria</taxon>
        <taxon>Pseudomonadati</taxon>
        <taxon>Pseudomonadota</taxon>
        <taxon>Gammaproteobacteria</taxon>
        <taxon>Pseudomonadales</taxon>
        <taxon>Marinobacteraceae</taxon>
        <taxon>Marinobacter</taxon>
    </lineage>
</organism>
<dbReference type="InterPro" id="IPR051531">
    <property type="entry name" value="N-acetyltransferase"/>
</dbReference>
<keyword evidence="3" id="KW-1185">Reference proteome</keyword>
<gene>
    <name evidence="2" type="ORF">RYS15_20525</name>
</gene>
<dbReference type="InterPro" id="IPR016181">
    <property type="entry name" value="Acyl_CoA_acyltransferase"/>
</dbReference>
<name>A0ABU3W3I1_9GAMM</name>
<comment type="caution">
    <text evidence="2">The sequence shown here is derived from an EMBL/GenBank/DDBJ whole genome shotgun (WGS) entry which is preliminary data.</text>
</comment>
<sequence>MKLTTKRFILRDFTDNDLPEFLAYHSDPRLRELYGPGDNTPEHAAELVQLFKAWAEEEPRQNYQLAIIQLDGPLVGCAGLRMKDAPAGEAELGIELAPEFWGQFGYAVEIMKCLVDYGFSNFDLAQIFGSTVSENTKIARLASAFGATAIERDTPAWMAARGWRQIEWQISRGTWSERPANGRL</sequence>
<dbReference type="EMBL" id="JAWIIJ010000025">
    <property type="protein sequence ID" value="MDV2081083.1"/>
    <property type="molecule type" value="Genomic_DNA"/>
</dbReference>
<proteinExistence type="predicted"/>
<dbReference type="SUPFAM" id="SSF55729">
    <property type="entry name" value="Acyl-CoA N-acyltransferases (Nat)"/>
    <property type="match status" value="1"/>
</dbReference>
<dbReference type="Proteomes" id="UP001269819">
    <property type="component" value="Unassembled WGS sequence"/>
</dbReference>
<dbReference type="PANTHER" id="PTHR43792:SF16">
    <property type="entry name" value="N-ACETYLTRANSFERASE DOMAIN-CONTAINING PROTEIN"/>
    <property type="match status" value="1"/>
</dbReference>
<dbReference type="Pfam" id="PF13302">
    <property type="entry name" value="Acetyltransf_3"/>
    <property type="match status" value="1"/>
</dbReference>
<evidence type="ECO:0000313" key="2">
    <source>
        <dbReference type="EMBL" id="MDV2081083.1"/>
    </source>
</evidence>
<dbReference type="PROSITE" id="PS51186">
    <property type="entry name" value="GNAT"/>
    <property type="match status" value="1"/>
</dbReference>
<dbReference type="RefSeq" id="WP_316975378.1">
    <property type="nucleotide sequence ID" value="NZ_JAWIIJ010000025.1"/>
</dbReference>
<feature type="domain" description="N-acetyltransferase" evidence="1">
    <location>
        <begin position="8"/>
        <end position="173"/>
    </location>
</feature>
<dbReference type="InterPro" id="IPR000182">
    <property type="entry name" value="GNAT_dom"/>
</dbReference>
<evidence type="ECO:0000259" key="1">
    <source>
        <dbReference type="PROSITE" id="PS51186"/>
    </source>
</evidence>
<accession>A0ABU3W3I1</accession>
<reference evidence="2 3" key="1">
    <citation type="submission" date="2023-10" db="EMBL/GenBank/DDBJ databases">
        <title>Characteristics and mechanism of a salt-tolerant marine origin heterotrophic nitrifying- aerobic denitrifying bacteria Marinobacter xestospongiae HN1.</title>
        <authorList>
            <person name="Qi R."/>
        </authorList>
    </citation>
    <scope>NUCLEOTIDE SEQUENCE [LARGE SCALE GENOMIC DNA]</scope>
    <source>
        <strain evidence="2 3">HN1</strain>
    </source>
</reference>
<dbReference type="Gene3D" id="3.40.630.30">
    <property type="match status" value="1"/>
</dbReference>
<protein>
    <submittedName>
        <fullName evidence="2">GNAT family N-acetyltransferase</fullName>
    </submittedName>
</protein>